<proteinExistence type="predicted"/>
<reference evidence="2" key="1">
    <citation type="journal article" date="2014" name="Science">
        <title>Ancient hybridizations among the ancestral genomes of bread wheat.</title>
        <authorList>
            <consortium name="International Wheat Genome Sequencing Consortium,"/>
            <person name="Marcussen T."/>
            <person name="Sandve S.R."/>
            <person name="Heier L."/>
            <person name="Spannagl M."/>
            <person name="Pfeifer M."/>
            <person name="Jakobsen K.S."/>
            <person name="Wulff B.B."/>
            <person name="Steuernagel B."/>
            <person name="Mayer K.F."/>
            <person name="Olsen O.A."/>
        </authorList>
    </citation>
    <scope>NUCLEOTIDE SEQUENCE [LARGE SCALE GENOMIC DNA]</scope>
    <source>
        <strain evidence="2">cv. AL8/78</strain>
    </source>
</reference>
<dbReference type="Proteomes" id="UP000015105">
    <property type="component" value="Chromosome 7D"/>
</dbReference>
<organism evidence="1 2">
    <name type="scientific">Aegilops tauschii subsp. strangulata</name>
    <name type="common">Goatgrass</name>
    <dbReference type="NCBI Taxonomy" id="200361"/>
    <lineage>
        <taxon>Eukaryota</taxon>
        <taxon>Viridiplantae</taxon>
        <taxon>Streptophyta</taxon>
        <taxon>Embryophyta</taxon>
        <taxon>Tracheophyta</taxon>
        <taxon>Spermatophyta</taxon>
        <taxon>Magnoliopsida</taxon>
        <taxon>Liliopsida</taxon>
        <taxon>Poales</taxon>
        <taxon>Poaceae</taxon>
        <taxon>BOP clade</taxon>
        <taxon>Pooideae</taxon>
        <taxon>Triticodae</taxon>
        <taxon>Triticeae</taxon>
        <taxon>Triticinae</taxon>
        <taxon>Aegilops</taxon>
    </lineage>
</organism>
<dbReference type="AlphaFoldDB" id="A0A453SKW5"/>
<accession>A0A453SKW5</accession>
<reference evidence="2" key="2">
    <citation type="journal article" date="2017" name="Nat. Plants">
        <title>The Aegilops tauschii genome reveals multiple impacts of transposons.</title>
        <authorList>
            <person name="Zhao G."/>
            <person name="Zou C."/>
            <person name="Li K."/>
            <person name="Wang K."/>
            <person name="Li T."/>
            <person name="Gao L."/>
            <person name="Zhang X."/>
            <person name="Wang H."/>
            <person name="Yang Z."/>
            <person name="Liu X."/>
            <person name="Jiang W."/>
            <person name="Mao L."/>
            <person name="Kong X."/>
            <person name="Jiao Y."/>
            <person name="Jia J."/>
        </authorList>
    </citation>
    <scope>NUCLEOTIDE SEQUENCE [LARGE SCALE GENOMIC DNA]</scope>
    <source>
        <strain evidence="2">cv. AL8/78</strain>
    </source>
</reference>
<name>A0A453SKW5_AEGTS</name>
<reference evidence="1" key="3">
    <citation type="journal article" date="2017" name="Nature">
        <title>Genome sequence of the progenitor of the wheat D genome Aegilops tauschii.</title>
        <authorList>
            <person name="Luo M.C."/>
            <person name="Gu Y.Q."/>
            <person name="Puiu D."/>
            <person name="Wang H."/>
            <person name="Twardziok S.O."/>
            <person name="Deal K.R."/>
            <person name="Huo N."/>
            <person name="Zhu T."/>
            <person name="Wang L."/>
            <person name="Wang Y."/>
            <person name="McGuire P.E."/>
            <person name="Liu S."/>
            <person name="Long H."/>
            <person name="Ramasamy R.K."/>
            <person name="Rodriguez J.C."/>
            <person name="Van S.L."/>
            <person name="Yuan L."/>
            <person name="Wang Z."/>
            <person name="Xia Z."/>
            <person name="Xiao L."/>
            <person name="Anderson O.D."/>
            <person name="Ouyang S."/>
            <person name="Liang Y."/>
            <person name="Zimin A.V."/>
            <person name="Pertea G."/>
            <person name="Qi P."/>
            <person name="Bennetzen J.L."/>
            <person name="Dai X."/>
            <person name="Dawson M.W."/>
            <person name="Muller H.G."/>
            <person name="Kugler K."/>
            <person name="Rivarola-Duarte L."/>
            <person name="Spannagl M."/>
            <person name="Mayer K.F.X."/>
            <person name="Lu F.H."/>
            <person name="Bevan M.W."/>
            <person name="Leroy P."/>
            <person name="Li P."/>
            <person name="You F.M."/>
            <person name="Sun Q."/>
            <person name="Liu Z."/>
            <person name="Lyons E."/>
            <person name="Wicker T."/>
            <person name="Salzberg S.L."/>
            <person name="Devos K.M."/>
            <person name="Dvorak J."/>
        </authorList>
    </citation>
    <scope>NUCLEOTIDE SEQUENCE [LARGE SCALE GENOMIC DNA]</scope>
    <source>
        <strain evidence="1">cv. AL8/78</strain>
    </source>
</reference>
<dbReference type="Gramene" id="AET7Gv20982100.18">
    <property type="protein sequence ID" value="AET7Gv20982100.18"/>
    <property type="gene ID" value="AET7Gv20982100"/>
</dbReference>
<keyword evidence="2" id="KW-1185">Reference proteome</keyword>
<sequence length="55" mass="6368">RYLSGIKIDFIYLQMELALVETTGERNIDVLPYSFADQQSYFCPGSLHPLSLNYH</sequence>
<reference evidence="1" key="5">
    <citation type="journal article" date="2021" name="G3 (Bethesda)">
        <title>Aegilops tauschii genome assembly Aet v5.0 features greater sequence contiguity and improved annotation.</title>
        <authorList>
            <person name="Wang L."/>
            <person name="Zhu T."/>
            <person name="Rodriguez J.C."/>
            <person name="Deal K.R."/>
            <person name="Dubcovsky J."/>
            <person name="McGuire P.E."/>
            <person name="Lux T."/>
            <person name="Spannagl M."/>
            <person name="Mayer K.F.X."/>
            <person name="Baldrich P."/>
            <person name="Meyers B.C."/>
            <person name="Huo N."/>
            <person name="Gu Y.Q."/>
            <person name="Zhou H."/>
            <person name="Devos K.M."/>
            <person name="Bennetzen J.L."/>
            <person name="Unver T."/>
            <person name="Budak H."/>
            <person name="Gulick P.J."/>
            <person name="Galiba G."/>
            <person name="Kalapos B."/>
            <person name="Nelson D.R."/>
            <person name="Li P."/>
            <person name="You F.M."/>
            <person name="Luo M.C."/>
            <person name="Dvorak J."/>
        </authorList>
    </citation>
    <scope>NUCLEOTIDE SEQUENCE [LARGE SCALE GENOMIC DNA]</scope>
    <source>
        <strain evidence="1">cv. AL8/78</strain>
    </source>
</reference>
<reference evidence="1" key="4">
    <citation type="submission" date="2019-03" db="UniProtKB">
        <authorList>
            <consortium name="EnsemblPlants"/>
        </authorList>
    </citation>
    <scope>IDENTIFICATION</scope>
</reference>
<protein>
    <submittedName>
        <fullName evidence="1">Uncharacterized protein</fullName>
    </submittedName>
</protein>
<evidence type="ECO:0000313" key="2">
    <source>
        <dbReference type="Proteomes" id="UP000015105"/>
    </source>
</evidence>
<dbReference type="EnsemblPlants" id="AET7Gv20982100.18">
    <property type="protein sequence ID" value="AET7Gv20982100.18"/>
    <property type="gene ID" value="AET7Gv20982100"/>
</dbReference>
<evidence type="ECO:0000313" key="1">
    <source>
        <dbReference type="EnsemblPlants" id="AET7Gv20982100.18"/>
    </source>
</evidence>